<name>A0ACC0WWJ1_9STRA</name>
<comment type="caution">
    <text evidence="1">The sequence shown here is derived from an EMBL/GenBank/DDBJ whole genome shotgun (WGS) entry which is preliminary data.</text>
</comment>
<gene>
    <name evidence="1" type="ORF">PsorP6_002687</name>
</gene>
<sequence>MVNFGDGFQLSHWFNARSSNSHVTDSEEGDPLRSTDDAAMPSSNTDIAECFVCHMPNPDYMSTNTAKKAPPVPVCSVICEAKYLEMKGMKPSSISKNVDLNHCFMCQASNPEYSISTRGCVTPVCSKKCEEAFLRRRKKRLNTEGDNNPTSKRTKTESVEPAKRQRRALNFLGDQLLYSSDGEGYKSWWLGALTFYDFVYQRHGMWHSYSISNDVPRVDQCLIKFGNF</sequence>
<keyword evidence="2" id="KW-1185">Reference proteome</keyword>
<evidence type="ECO:0000313" key="2">
    <source>
        <dbReference type="Proteomes" id="UP001163321"/>
    </source>
</evidence>
<organism evidence="1 2">
    <name type="scientific">Peronosclerospora sorghi</name>
    <dbReference type="NCBI Taxonomy" id="230839"/>
    <lineage>
        <taxon>Eukaryota</taxon>
        <taxon>Sar</taxon>
        <taxon>Stramenopiles</taxon>
        <taxon>Oomycota</taxon>
        <taxon>Peronosporomycetes</taxon>
        <taxon>Peronosporales</taxon>
        <taxon>Peronosporaceae</taxon>
        <taxon>Peronosclerospora</taxon>
    </lineage>
</organism>
<dbReference type="Proteomes" id="UP001163321">
    <property type="component" value="Chromosome 1"/>
</dbReference>
<evidence type="ECO:0000313" key="1">
    <source>
        <dbReference type="EMBL" id="KAI9922752.1"/>
    </source>
</evidence>
<reference evidence="1 2" key="1">
    <citation type="journal article" date="2022" name="bioRxiv">
        <title>The genome of the oomycete Peronosclerospora sorghi, a cosmopolitan pathogen of maize and sorghum, is inflated with dispersed pseudogenes.</title>
        <authorList>
            <person name="Fletcher K."/>
            <person name="Martin F."/>
            <person name="Isakeit T."/>
            <person name="Cavanaugh K."/>
            <person name="Magill C."/>
            <person name="Michelmore R."/>
        </authorList>
    </citation>
    <scope>NUCLEOTIDE SEQUENCE [LARGE SCALE GENOMIC DNA]</scope>
    <source>
        <strain evidence="1">P6</strain>
    </source>
</reference>
<accession>A0ACC0WWJ1</accession>
<proteinExistence type="predicted"/>
<protein>
    <submittedName>
        <fullName evidence="1">Uncharacterized protein</fullName>
    </submittedName>
</protein>
<dbReference type="EMBL" id="CM047580">
    <property type="protein sequence ID" value="KAI9922752.1"/>
    <property type="molecule type" value="Genomic_DNA"/>
</dbReference>